<dbReference type="HOGENOM" id="CLU_476621_0_0_1"/>
<dbReference type="VEuPathDB" id="FungiDB:MELLADRAFT_87021"/>
<dbReference type="RefSeq" id="XP_007403700.1">
    <property type="nucleotide sequence ID" value="XM_007403638.1"/>
</dbReference>
<evidence type="ECO:0000256" key="8">
    <source>
        <dbReference type="SAM" id="MobiDB-lite"/>
    </source>
</evidence>
<dbReference type="GO" id="GO:0000978">
    <property type="term" value="F:RNA polymerase II cis-regulatory region sequence-specific DNA binding"/>
    <property type="evidence" value="ECO:0007669"/>
    <property type="project" value="InterPro"/>
</dbReference>
<name>F4R484_MELLP</name>
<sequence length="581" mass="65142">MVHKTGVHACPECSKTFTRLEYVNRHRRLKHLGLRPWSCPCGVSYARSDLLCRHKRKCPQATSQATNPISVSQQPSNLPIQIPPGPHSSFEVSGQPESFNDDMYGGALPPSYGQAIGYNPLPARYDAWGQLPMPSAKLPGDDHRFSSQDKFEFSTQLNESNTLPSVNQSSSTSTDDQSQSEFNHQIISSETYQDKEEHTPSSVSEIGHPDSYVVRYSDPQFFITEEEKSSKYYLNPSLWTIAFMCQKGQGFTIPTVGTLSKYLRKATYDMLPLIPMIHVPTFKASIMSIHLGYALTVAGAATDSSEHAIAFANQSLLYKRPLVQRDFILESNPFDFRFELLQTLLTYQFLGIFNRLDHQRQRAVLFNDTLVENFKNLALTRIVQEAPDYVKLVLEGHMPLELAWRSWAKYETHKRTVFLVLMSAYQLSETPGLNIQDANIPLPCHEEAWTAPDPESWLIAMYKHTSQCRPDQIPSIGEASIPLLTDALAALDLGSNSSTDLISSNNETTLELEGIPRGVPTLASPTMESMLCPSPVTRAGQLTSPPELRRLGTFANLVLGHCRKMNLQNDQFINNDLRIQG</sequence>
<dbReference type="eggNOG" id="ENOG502SBN5">
    <property type="taxonomic scope" value="Eukaryota"/>
</dbReference>
<evidence type="ECO:0000256" key="5">
    <source>
        <dbReference type="ARBA" id="ARBA00022833"/>
    </source>
</evidence>
<comment type="subcellular location">
    <subcellularLocation>
        <location evidence="1">Nucleus</location>
    </subcellularLocation>
</comment>
<keyword evidence="11" id="KW-1185">Reference proteome</keyword>
<proteinExistence type="predicted"/>
<dbReference type="Proteomes" id="UP000001072">
    <property type="component" value="Unassembled WGS sequence"/>
</dbReference>
<dbReference type="PROSITE" id="PS50157">
    <property type="entry name" value="ZINC_FINGER_C2H2_2"/>
    <property type="match status" value="1"/>
</dbReference>
<evidence type="ECO:0000259" key="9">
    <source>
        <dbReference type="PROSITE" id="PS50157"/>
    </source>
</evidence>
<dbReference type="InterPro" id="IPR051059">
    <property type="entry name" value="VerF-like"/>
</dbReference>
<feature type="region of interest" description="Disordered" evidence="8">
    <location>
        <begin position="87"/>
        <end position="106"/>
    </location>
</feature>
<dbReference type="PROSITE" id="PS00028">
    <property type="entry name" value="ZINC_FINGER_C2H2_1"/>
    <property type="match status" value="1"/>
</dbReference>
<feature type="compositionally biased region" description="Low complexity" evidence="8">
    <location>
        <begin position="168"/>
        <end position="180"/>
    </location>
</feature>
<evidence type="ECO:0000256" key="6">
    <source>
        <dbReference type="ARBA" id="ARBA00023242"/>
    </source>
</evidence>
<keyword evidence="2" id="KW-0479">Metal-binding</keyword>
<dbReference type="InParanoid" id="F4R484"/>
<dbReference type="AlphaFoldDB" id="F4R484"/>
<dbReference type="InterPro" id="IPR036236">
    <property type="entry name" value="Znf_C2H2_sf"/>
</dbReference>
<feature type="compositionally biased region" description="Polar residues" evidence="8">
    <location>
        <begin position="154"/>
        <end position="167"/>
    </location>
</feature>
<accession>F4R484</accession>
<dbReference type="GO" id="GO:0000785">
    <property type="term" value="C:chromatin"/>
    <property type="evidence" value="ECO:0007669"/>
    <property type="project" value="TreeGrafter"/>
</dbReference>
<dbReference type="Gene3D" id="3.30.160.60">
    <property type="entry name" value="Classic Zinc Finger"/>
    <property type="match status" value="1"/>
</dbReference>
<keyword evidence="6" id="KW-0539">Nucleus</keyword>
<evidence type="ECO:0000256" key="1">
    <source>
        <dbReference type="ARBA" id="ARBA00004123"/>
    </source>
</evidence>
<keyword evidence="4 7" id="KW-0863">Zinc-finger</keyword>
<protein>
    <recommendedName>
        <fullName evidence="9">C2H2-type domain-containing protein</fullName>
    </recommendedName>
</protein>
<reference evidence="11" key="1">
    <citation type="journal article" date="2011" name="Proc. Natl. Acad. Sci. U.S.A.">
        <title>Obligate biotrophy features unraveled by the genomic analysis of rust fungi.</title>
        <authorList>
            <person name="Duplessis S."/>
            <person name="Cuomo C.A."/>
            <person name="Lin Y.-C."/>
            <person name="Aerts A."/>
            <person name="Tisserant E."/>
            <person name="Veneault-Fourrey C."/>
            <person name="Joly D.L."/>
            <person name="Hacquard S."/>
            <person name="Amselem J."/>
            <person name="Cantarel B.L."/>
            <person name="Chiu R."/>
            <person name="Coutinho P.M."/>
            <person name="Feau N."/>
            <person name="Field M."/>
            <person name="Frey P."/>
            <person name="Gelhaye E."/>
            <person name="Goldberg J."/>
            <person name="Grabherr M.G."/>
            <person name="Kodira C.D."/>
            <person name="Kohler A."/>
            <person name="Kuees U."/>
            <person name="Lindquist E.A."/>
            <person name="Lucas S.M."/>
            <person name="Mago R."/>
            <person name="Mauceli E."/>
            <person name="Morin E."/>
            <person name="Murat C."/>
            <person name="Pangilinan J.L."/>
            <person name="Park R."/>
            <person name="Pearson M."/>
            <person name="Quesneville H."/>
            <person name="Rouhier N."/>
            <person name="Sakthikumar S."/>
            <person name="Salamov A.A."/>
            <person name="Schmutz J."/>
            <person name="Selles B."/>
            <person name="Shapiro H."/>
            <person name="Tanguay P."/>
            <person name="Tuskan G.A."/>
            <person name="Henrissat B."/>
            <person name="Van de Peer Y."/>
            <person name="Rouze P."/>
            <person name="Ellis J.G."/>
            <person name="Dodds P.N."/>
            <person name="Schein J.E."/>
            <person name="Zhong S."/>
            <person name="Hamelin R.C."/>
            <person name="Grigoriev I.V."/>
            <person name="Szabo L.J."/>
            <person name="Martin F."/>
        </authorList>
    </citation>
    <scope>NUCLEOTIDE SEQUENCE [LARGE SCALE GENOMIC DNA]</scope>
    <source>
        <strain evidence="11">98AG31 / pathotype 3-4-7</strain>
    </source>
</reference>
<dbReference type="PANTHER" id="PTHR40626:SF11">
    <property type="entry name" value="ZINC FINGER PROTEIN YPR022C"/>
    <property type="match status" value="1"/>
</dbReference>
<dbReference type="OrthoDB" id="1405595at2759"/>
<evidence type="ECO:0000256" key="7">
    <source>
        <dbReference type="PROSITE-ProRule" id="PRU00042"/>
    </source>
</evidence>
<dbReference type="GO" id="GO:0000981">
    <property type="term" value="F:DNA-binding transcription factor activity, RNA polymerase II-specific"/>
    <property type="evidence" value="ECO:0007669"/>
    <property type="project" value="InterPro"/>
</dbReference>
<feature type="region of interest" description="Disordered" evidence="8">
    <location>
        <begin position="154"/>
        <end position="181"/>
    </location>
</feature>
<organism evidence="11">
    <name type="scientific">Melampsora larici-populina (strain 98AG31 / pathotype 3-4-7)</name>
    <name type="common">Poplar leaf rust fungus</name>
    <dbReference type="NCBI Taxonomy" id="747676"/>
    <lineage>
        <taxon>Eukaryota</taxon>
        <taxon>Fungi</taxon>
        <taxon>Dikarya</taxon>
        <taxon>Basidiomycota</taxon>
        <taxon>Pucciniomycotina</taxon>
        <taxon>Pucciniomycetes</taxon>
        <taxon>Pucciniales</taxon>
        <taxon>Melampsoraceae</taxon>
        <taxon>Melampsora</taxon>
    </lineage>
</organism>
<evidence type="ECO:0000256" key="2">
    <source>
        <dbReference type="ARBA" id="ARBA00022723"/>
    </source>
</evidence>
<feature type="region of interest" description="Disordered" evidence="8">
    <location>
        <begin position="190"/>
        <end position="209"/>
    </location>
</feature>
<feature type="domain" description="C2H2-type" evidence="9">
    <location>
        <begin position="8"/>
        <end position="36"/>
    </location>
</feature>
<keyword evidence="5" id="KW-0862">Zinc</keyword>
<evidence type="ECO:0000313" key="11">
    <source>
        <dbReference type="Proteomes" id="UP000001072"/>
    </source>
</evidence>
<dbReference type="PANTHER" id="PTHR40626">
    <property type="entry name" value="MIP31509P"/>
    <property type="match status" value="1"/>
</dbReference>
<dbReference type="KEGG" id="mlr:MELLADRAFT_87021"/>
<dbReference type="GeneID" id="18934370"/>
<evidence type="ECO:0000256" key="4">
    <source>
        <dbReference type="ARBA" id="ARBA00022771"/>
    </source>
</evidence>
<dbReference type="SUPFAM" id="SSF57667">
    <property type="entry name" value="beta-beta-alpha zinc fingers"/>
    <property type="match status" value="1"/>
</dbReference>
<dbReference type="EMBL" id="GL883090">
    <property type="protein sequence ID" value="EGG12762.1"/>
    <property type="molecule type" value="Genomic_DNA"/>
</dbReference>
<dbReference type="InterPro" id="IPR013087">
    <property type="entry name" value="Znf_C2H2_type"/>
</dbReference>
<dbReference type="GO" id="GO:0005634">
    <property type="term" value="C:nucleus"/>
    <property type="evidence" value="ECO:0007669"/>
    <property type="project" value="UniProtKB-SubCell"/>
</dbReference>
<evidence type="ECO:0000256" key="3">
    <source>
        <dbReference type="ARBA" id="ARBA00022737"/>
    </source>
</evidence>
<gene>
    <name evidence="10" type="ORF">MELLADRAFT_87021</name>
</gene>
<keyword evidence="3" id="KW-0677">Repeat</keyword>
<dbReference type="GO" id="GO:0008270">
    <property type="term" value="F:zinc ion binding"/>
    <property type="evidence" value="ECO:0007669"/>
    <property type="project" value="UniProtKB-KW"/>
</dbReference>
<evidence type="ECO:0000313" key="10">
    <source>
        <dbReference type="EMBL" id="EGG12762.1"/>
    </source>
</evidence>